<reference evidence="15 16" key="1">
    <citation type="submission" date="2019-07" db="EMBL/GenBank/DDBJ databases">
        <title>Complete genome sequence of Comamonas sp. NLF 7-7 isolated from livestock.</title>
        <authorList>
            <person name="Kim D.H."/>
            <person name="Kim J.G."/>
        </authorList>
    </citation>
    <scope>NUCLEOTIDE SEQUENCE [LARGE SCALE GENOMIC DNA]</scope>
    <source>
        <strain evidence="15 16">NLF 7-7</strain>
    </source>
</reference>
<dbReference type="GO" id="GO:0019277">
    <property type="term" value="P:UDP-N-acetylgalactosamine biosynthetic process"/>
    <property type="evidence" value="ECO:0007669"/>
    <property type="project" value="InterPro"/>
</dbReference>
<feature type="domain" description="Enolpyruvate transferase" evidence="14">
    <location>
        <begin position="7"/>
        <end position="413"/>
    </location>
</feature>
<dbReference type="Gene3D" id="3.65.10.10">
    <property type="entry name" value="Enolpyruvate transferase domain"/>
    <property type="match status" value="2"/>
</dbReference>
<evidence type="ECO:0000256" key="12">
    <source>
        <dbReference type="ARBA" id="ARBA00047527"/>
    </source>
</evidence>
<keyword evidence="8 13" id="KW-0131">Cell cycle</keyword>
<feature type="binding site" evidence="13">
    <location>
        <position position="94"/>
    </location>
    <ligand>
        <name>UDP-N-acetyl-alpha-D-glucosamine</name>
        <dbReference type="ChEBI" id="CHEBI:57705"/>
    </ligand>
</feature>
<comment type="catalytic activity">
    <reaction evidence="12 13">
        <text>phosphoenolpyruvate + UDP-N-acetyl-alpha-D-glucosamine = UDP-N-acetyl-3-O-(1-carboxyvinyl)-alpha-D-glucosamine + phosphate</text>
        <dbReference type="Rhea" id="RHEA:18681"/>
        <dbReference type="ChEBI" id="CHEBI:43474"/>
        <dbReference type="ChEBI" id="CHEBI:57705"/>
        <dbReference type="ChEBI" id="CHEBI:58702"/>
        <dbReference type="ChEBI" id="CHEBI:68483"/>
        <dbReference type="EC" id="2.5.1.7"/>
    </reaction>
</comment>
<evidence type="ECO:0000259" key="14">
    <source>
        <dbReference type="Pfam" id="PF00275"/>
    </source>
</evidence>
<dbReference type="GO" id="GO:0009252">
    <property type="term" value="P:peptidoglycan biosynthetic process"/>
    <property type="evidence" value="ECO:0007669"/>
    <property type="project" value="UniProtKB-UniRule"/>
</dbReference>
<dbReference type="EC" id="2.5.1.7" evidence="13"/>
<dbReference type="NCBIfam" id="TIGR01072">
    <property type="entry name" value="murA"/>
    <property type="match status" value="1"/>
</dbReference>
<evidence type="ECO:0000256" key="13">
    <source>
        <dbReference type="HAMAP-Rule" id="MF_00111"/>
    </source>
</evidence>
<name>A0A5B8RRY8_9BURK</name>
<evidence type="ECO:0000256" key="3">
    <source>
        <dbReference type="ARBA" id="ARBA00022490"/>
    </source>
</evidence>
<comment type="function">
    <text evidence="13">Cell wall formation. Adds enolpyruvyl to UDP-N-acetylglucosamine.</text>
</comment>
<dbReference type="EMBL" id="CP042344">
    <property type="protein sequence ID" value="QEA11823.1"/>
    <property type="molecule type" value="Genomic_DNA"/>
</dbReference>
<accession>A0A5B8RRY8</accession>
<evidence type="ECO:0000256" key="8">
    <source>
        <dbReference type="ARBA" id="ARBA00023306"/>
    </source>
</evidence>
<evidence type="ECO:0000256" key="4">
    <source>
        <dbReference type="ARBA" id="ARBA00022618"/>
    </source>
</evidence>
<dbReference type="InterPro" id="IPR050068">
    <property type="entry name" value="MurA_subfamily"/>
</dbReference>
<dbReference type="InterPro" id="IPR005750">
    <property type="entry name" value="UDP_GlcNAc_COvinyl_MurA"/>
</dbReference>
<evidence type="ECO:0000256" key="11">
    <source>
        <dbReference type="ARBA" id="ARBA00038367"/>
    </source>
</evidence>
<dbReference type="InterPro" id="IPR036968">
    <property type="entry name" value="Enolpyruvate_Tfrase_sf"/>
</dbReference>
<feature type="binding site" evidence="13">
    <location>
        <position position="312"/>
    </location>
    <ligand>
        <name>UDP-N-acetyl-alpha-D-glucosamine</name>
        <dbReference type="ChEBI" id="CHEBI:57705"/>
    </ligand>
</feature>
<keyword evidence="4 13" id="KW-0132">Cell division</keyword>
<keyword evidence="16" id="KW-1185">Reference proteome</keyword>
<keyword evidence="9 13" id="KW-0961">Cell wall biogenesis/degradation</keyword>
<dbReference type="OrthoDB" id="9803760at2"/>
<dbReference type="InterPro" id="IPR013792">
    <property type="entry name" value="RNA3'P_cycl/enolpyr_Trfase_a/b"/>
</dbReference>
<dbReference type="NCBIfam" id="NF006873">
    <property type="entry name" value="PRK09369.1"/>
    <property type="match status" value="1"/>
</dbReference>
<dbReference type="FunFam" id="3.65.10.10:FF:000001">
    <property type="entry name" value="UDP-N-acetylglucosamine 1-carboxyvinyltransferase"/>
    <property type="match status" value="1"/>
</dbReference>
<dbReference type="KEGG" id="cof:FOZ74_01545"/>
<feature type="active site" description="Proton donor" evidence="13">
    <location>
        <position position="118"/>
    </location>
</feature>
<dbReference type="AlphaFoldDB" id="A0A5B8RRY8"/>
<evidence type="ECO:0000256" key="6">
    <source>
        <dbReference type="ARBA" id="ARBA00022960"/>
    </source>
</evidence>
<dbReference type="RefSeq" id="WP_146911366.1">
    <property type="nucleotide sequence ID" value="NZ_CP042344.1"/>
</dbReference>
<feature type="binding site" evidence="13">
    <location>
        <position position="334"/>
    </location>
    <ligand>
        <name>UDP-N-acetyl-alpha-D-glucosamine</name>
        <dbReference type="ChEBI" id="CHEBI:57705"/>
    </ligand>
</feature>
<dbReference type="Proteomes" id="UP000321199">
    <property type="component" value="Chromosome"/>
</dbReference>
<evidence type="ECO:0000256" key="9">
    <source>
        <dbReference type="ARBA" id="ARBA00023316"/>
    </source>
</evidence>
<proteinExistence type="inferred from homology"/>
<evidence type="ECO:0000313" key="15">
    <source>
        <dbReference type="EMBL" id="QEA11823.1"/>
    </source>
</evidence>
<comment type="similarity">
    <text evidence="11 13">Belongs to the EPSP synthase family. MurA subfamily.</text>
</comment>
<keyword evidence="10 13" id="KW-0670">Pyruvate</keyword>
<feature type="binding site" evidence="13">
    <location>
        <begin position="123"/>
        <end position="127"/>
    </location>
    <ligand>
        <name>UDP-N-acetyl-alpha-D-glucosamine</name>
        <dbReference type="ChEBI" id="CHEBI:57705"/>
    </ligand>
</feature>
<evidence type="ECO:0000256" key="7">
    <source>
        <dbReference type="ARBA" id="ARBA00022984"/>
    </source>
</evidence>
<evidence type="ECO:0000256" key="10">
    <source>
        <dbReference type="ARBA" id="ARBA00023317"/>
    </source>
</evidence>
<gene>
    <name evidence="13 15" type="primary">murA</name>
    <name evidence="15" type="ORF">FOZ74_01545</name>
</gene>
<dbReference type="GO" id="GO:0071555">
    <property type="term" value="P:cell wall organization"/>
    <property type="evidence" value="ECO:0007669"/>
    <property type="project" value="UniProtKB-KW"/>
</dbReference>
<keyword evidence="7 13" id="KW-0573">Peptidoglycan synthesis</keyword>
<dbReference type="PANTHER" id="PTHR43783:SF1">
    <property type="entry name" value="UDP-N-ACETYLGLUCOSAMINE 1-CARBOXYVINYLTRANSFERASE"/>
    <property type="match status" value="1"/>
</dbReference>
<keyword evidence="6 13" id="KW-0133">Cell shape</keyword>
<feature type="binding site" evidence="13">
    <location>
        <begin position="22"/>
        <end position="23"/>
    </location>
    <ligand>
        <name>phosphoenolpyruvate</name>
        <dbReference type="ChEBI" id="CHEBI:58702"/>
    </ligand>
</feature>
<dbReference type="GO" id="GO:0008360">
    <property type="term" value="P:regulation of cell shape"/>
    <property type="evidence" value="ECO:0007669"/>
    <property type="project" value="UniProtKB-KW"/>
</dbReference>
<comment type="caution">
    <text evidence="13">Lacks conserved residue(s) required for the propagation of feature annotation.</text>
</comment>
<dbReference type="GO" id="GO:0051301">
    <property type="term" value="P:cell division"/>
    <property type="evidence" value="ECO:0007669"/>
    <property type="project" value="UniProtKB-KW"/>
</dbReference>
<dbReference type="SUPFAM" id="SSF55205">
    <property type="entry name" value="EPT/RTPC-like"/>
    <property type="match status" value="1"/>
</dbReference>
<evidence type="ECO:0000256" key="1">
    <source>
        <dbReference type="ARBA" id="ARBA00004496"/>
    </source>
</evidence>
<dbReference type="CDD" id="cd01555">
    <property type="entry name" value="UdpNAET"/>
    <property type="match status" value="1"/>
</dbReference>
<sequence length="424" mass="44971">MDKLLIRGGRRLDGRVTISGAKNAALPQMCAALLTHEPVHLVNVPRLHDVRTMRQLLDHMGVVSTTHGERGGMSFAAPDTLRPEAPYALVKTMRASVLALGPLLARFGRARVSLPGGCAIGARPVDQHIKGLSAMGALIEVEHGDIVARLPEGQKRLRGARITTDMITVTGTENLMMAACLAEGETVLENAAQEPEVSDLAEMLIAMGARIEGHGSSSIRIQGVARLAGCTHQVVADRIEAGTFACAVAATGGDVLLEHARLDHMEALADKLRSAGVTLTPGADGLRVQSPGGAALVAQGFRTMEYPGFPTDMQAQFMALNLVAQGSTTVTETIFENRFMHVQELMRLGAEIMVDGRVATVAGGARLTGATVMATDLRASASLVIAGLVAEGETVVDRIYHLDRGYDAMEDKLRQLGADIERIQ</sequence>
<evidence type="ECO:0000256" key="2">
    <source>
        <dbReference type="ARBA" id="ARBA00004752"/>
    </source>
</evidence>
<organism evidence="15 16">
    <name type="scientific">Comamonas flocculans</name>
    <dbReference type="NCBI Taxonomy" id="2597701"/>
    <lineage>
        <taxon>Bacteria</taxon>
        <taxon>Pseudomonadati</taxon>
        <taxon>Pseudomonadota</taxon>
        <taxon>Betaproteobacteria</taxon>
        <taxon>Burkholderiales</taxon>
        <taxon>Comamonadaceae</taxon>
        <taxon>Comamonas</taxon>
    </lineage>
</organism>
<comment type="pathway">
    <text evidence="2 13">Cell wall biogenesis; peptidoglycan biosynthesis.</text>
</comment>
<feature type="modified residue" description="2-(S-cysteinyl)pyruvic acid O-phosphothioketal" evidence="13">
    <location>
        <position position="118"/>
    </location>
</feature>
<comment type="subcellular location">
    <subcellularLocation>
        <location evidence="1 13">Cytoplasm</location>
    </subcellularLocation>
</comment>
<dbReference type="HAMAP" id="MF_00111">
    <property type="entry name" value="MurA"/>
    <property type="match status" value="1"/>
</dbReference>
<dbReference type="PANTHER" id="PTHR43783">
    <property type="entry name" value="UDP-N-ACETYLGLUCOSAMINE 1-CARBOXYVINYLTRANSFERASE"/>
    <property type="match status" value="1"/>
</dbReference>
<dbReference type="InterPro" id="IPR001986">
    <property type="entry name" value="Enolpyruvate_Tfrase_dom"/>
</dbReference>
<evidence type="ECO:0000256" key="5">
    <source>
        <dbReference type="ARBA" id="ARBA00022679"/>
    </source>
</evidence>
<dbReference type="UniPathway" id="UPA00219"/>
<dbReference type="Pfam" id="PF00275">
    <property type="entry name" value="EPSP_synthase"/>
    <property type="match status" value="1"/>
</dbReference>
<dbReference type="GO" id="GO:0008760">
    <property type="term" value="F:UDP-N-acetylglucosamine 1-carboxyvinyltransferase activity"/>
    <property type="evidence" value="ECO:0007669"/>
    <property type="project" value="UniProtKB-UniRule"/>
</dbReference>
<protein>
    <recommendedName>
        <fullName evidence="13">UDP-N-acetylglucosamine 1-carboxyvinyltransferase</fullName>
        <ecNumber evidence="13">2.5.1.7</ecNumber>
    </recommendedName>
    <alternativeName>
        <fullName evidence="13">Enoylpyruvate transferase</fullName>
    </alternativeName>
    <alternativeName>
        <fullName evidence="13">UDP-N-acetylglucosamine enolpyruvyl transferase</fullName>
        <shortName evidence="13">EPT</shortName>
    </alternativeName>
</protein>
<dbReference type="GO" id="GO:0005737">
    <property type="term" value="C:cytoplasm"/>
    <property type="evidence" value="ECO:0007669"/>
    <property type="project" value="UniProtKB-SubCell"/>
</dbReference>
<keyword evidence="3 13" id="KW-0963">Cytoplasm</keyword>
<evidence type="ECO:0000313" key="16">
    <source>
        <dbReference type="Proteomes" id="UP000321199"/>
    </source>
</evidence>
<keyword evidence="5 13" id="KW-0808">Transferase</keyword>